<dbReference type="PANTHER" id="PTHR37012">
    <property type="entry name" value="B-ZIP TRANSCRIPTION FACTOR (EUROFUNG)-RELATED"/>
    <property type="match status" value="1"/>
</dbReference>
<dbReference type="OrthoDB" id="4161589at2759"/>
<keyword evidence="3" id="KW-1185">Reference proteome</keyword>
<dbReference type="AlphaFoldDB" id="A0A7C8IGN6"/>
<dbReference type="InterPro" id="IPR021833">
    <property type="entry name" value="DUF3425"/>
</dbReference>
<dbReference type="Proteomes" id="UP000481861">
    <property type="component" value="Unassembled WGS sequence"/>
</dbReference>
<evidence type="ECO:0000313" key="3">
    <source>
        <dbReference type="Proteomes" id="UP000481861"/>
    </source>
</evidence>
<feature type="compositionally biased region" description="Polar residues" evidence="1">
    <location>
        <begin position="447"/>
        <end position="457"/>
    </location>
</feature>
<dbReference type="Pfam" id="PF11905">
    <property type="entry name" value="DUF3425"/>
    <property type="match status" value="1"/>
</dbReference>
<dbReference type="CDD" id="cd14688">
    <property type="entry name" value="bZIP_YAP"/>
    <property type="match status" value="1"/>
</dbReference>
<feature type="compositionally biased region" description="Basic residues" evidence="1">
    <location>
        <begin position="21"/>
        <end position="30"/>
    </location>
</feature>
<proteinExistence type="predicted"/>
<gene>
    <name evidence="2" type="ORF">BDV95DRAFT_627593</name>
</gene>
<evidence type="ECO:0000313" key="2">
    <source>
        <dbReference type="EMBL" id="KAF2873770.1"/>
    </source>
</evidence>
<comment type="caution">
    <text evidence="2">The sequence shown here is derived from an EMBL/GenBank/DDBJ whole genome shotgun (WGS) entry which is preliminary data.</text>
</comment>
<feature type="compositionally biased region" description="Basic and acidic residues" evidence="1">
    <location>
        <begin position="46"/>
        <end position="56"/>
    </location>
</feature>
<accession>A0A7C8IGN6</accession>
<dbReference type="Gene3D" id="1.20.5.170">
    <property type="match status" value="1"/>
</dbReference>
<dbReference type="EMBL" id="JAADJZ010000007">
    <property type="protein sequence ID" value="KAF2873770.1"/>
    <property type="molecule type" value="Genomic_DNA"/>
</dbReference>
<feature type="region of interest" description="Disordered" evidence="1">
    <location>
        <begin position="438"/>
        <end position="467"/>
    </location>
</feature>
<evidence type="ECO:0008006" key="4">
    <source>
        <dbReference type="Google" id="ProtNLM"/>
    </source>
</evidence>
<sequence length="513" mass="57589">MSVQEDEEGADSPELDDAGLHPRRAKKRRTAGSSSRGVANLTPEQLARKRANDREAQRAIRERTKGQIDRLNQRIHELESQQPYRDLQLVLRDKEVVEAENADLRKRLEGVAALVQPVLRAPDGLNVHPAHSRTQNWQQQQRRTCPLLIYDARSPRHTDNSNPSNTPSTLPACSKTPRQHWLFPGNAPTIHAQQWSGESEQFPQDRPSHAAAPAANGTPFDERLGVEFLLANSDRNKPLDPNLYDAPSSGYKAPSMIPHLTLPRNGPASCALDVILLEFLATQQARGAKGVPTKALVGPLYPNFTALVYPERTMYAHPLSRLFTDVLRTFPDIRRLPEQVAIVYIMFLLMRWYVEPTQENYDRLPEWCTPRASQLFVSHPLWIDYVPWPRLRDRLITVCPEITFEIFFVPYTTTISLNWPYEAQDCLLPASKVHSPSSSAPDALSATVTADSPQPSDSMPGGLGDNSAREDDRWVINPAFESHLRDLNNWSLGSAFKSAFPALVDTVRFAAGV</sequence>
<name>A0A7C8IGN6_9PLEO</name>
<feature type="region of interest" description="Disordered" evidence="1">
    <location>
        <begin position="1"/>
        <end position="56"/>
    </location>
</feature>
<feature type="region of interest" description="Disordered" evidence="1">
    <location>
        <begin position="194"/>
        <end position="218"/>
    </location>
</feature>
<reference evidence="2 3" key="1">
    <citation type="submission" date="2020-01" db="EMBL/GenBank/DDBJ databases">
        <authorList>
            <consortium name="DOE Joint Genome Institute"/>
            <person name="Haridas S."/>
            <person name="Albert R."/>
            <person name="Binder M."/>
            <person name="Bloem J."/>
            <person name="Labutti K."/>
            <person name="Salamov A."/>
            <person name="Andreopoulos B."/>
            <person name="Baker S.E."/>
            <person name="Barry K."/>
            <person name="Bills G."/>
            <person name="Bluhm B.H."/>
            <person name="Cannon C."/>
            <person name="Castanera R."/>
            <person name="Culley D.E."/>
            <person name="Daum C."/>
            <person name="Ezra D."/>
            <person name="Gonzalez J.B."/>
            <person name="Henrissat B."/>
            <person name="Kuo A."/>
            <person name="Liang C."/>
            <person name="Lipzen A."/>
            <person name="Lutzoni F."/>
            <person name="Magnuson J."/>
            <person name="Mondo S."/>
            <person name="Nolan M."/>
            <person name="Ohm R."/>
            <person name="Pangilinan J."/>
            <person name="Park H.-J.H."/>
            <person name="Ramirez L."/>
            <person name="Alfaro M."/>
            <person name="Sun H."/>
            <person name="Tritt A."/>
            <person name="Yoshinaga Y."/>
            <person name="Zwiers L.-H.L."/>
            <person name="Turgeon B.G."/>
            <person name="Goodwin S.B."/>
            <person name="Spatafora J.W."/>
            <person name="Crous P.W."/>
            <person name="Grigoriev I.V."/>
        </authorList>
    </citation>
    <scope>NUCLEOTIDE SEQUENCE [LARGE SCALE GENOMIC DNA]</scope>
    <source>
        <strain evidence="2 3">CBS 611.86</strain>
    </source>
</reference>
<organism evidence="2 3">
    <name type="scientific">Massariosphaeria phaeospora</name>
    <dbReference type="NCBI Taxonomy" id="100035"/>
    <lineage>
        <taxon>Eukaryota</taxon>
        <taxon>Fungi</taxon>
        <taxon>Dikarya</taxon>
        <taxon>Ascomycota</taxon>
        <taxon>Pezizomycotina</taxon>
        <taxon>Dothideomycetes</taxon>
        <taxon>Pleosporomycetidae</taxon>
        <taxon>Pleosporales</taxon>
        <taxon>Pleosporales incertae sedis</taxon>
        <taxon>Massariosphaeria</taxon>
    </lineage>
</organism>
<feature type="compositionally biased region" description="Acidic residues" evidence="1">
    <location>
        <begin position="1"/>
        <end position="17"/>
    </location>
</feature>
<evidence type="ECO:0000256" key="1">
    <source>
        <dbReference type="SAM" id="MobiDB-lite"/>
    </source>
</evidence>
<protein>
    <recommendedName>
        <fullName evidence="4">BZIP transcription factor</fullName>
    </recommendedName>
</protein>
<dbReference type="PANTHER" id="PTHR37012:SF2">
    <property type="entry name" value="BZIP DOMAIN-CONTAINING PROTEIN-RELATED"/>
    <property type="match status" value="1"/>
</dbReference>